<evidence type="ECO:0008006" key="4">
    <source>
        <dbReference type="Google" id="ProtNLM"/>
    </source>
</evidence>
<evidence type="ECO:0000313" key="2">
    <source>
        <dbReference type="EMBL" id="MFC6869931.1"/>
    </source>
</evidence>
<keyword evidence="3" id="KW-1185">Reference proteome</keyword>
<proteinExistence type="predicted"/>
<organism evidence="2 3">
    <name type="scientific">Haloechinothrix salitolerans</name>
    <dbReference type="NCBI Taxonomy" id="926830"/>
    <lineage>
        <taxon>Bacteria</taxon>
        <taxon>Bacillati</taxon>
        <taxon>Actinomycetota</taxon>
        <taxon>Actinomycetes</taxon>
        <taxon>Pseudonocardiales</taxon>
        <taxon>Pseudonocardiaceae</taxon>
        <taxon>Haloechinothrix</taxon>
    </lineage>
</organism>
<protein>
    <recommendedName>
        <fullName evidence="4">Conjugative transposon protein TcpC</fullName>
    </recommendedName>
</protein>
<dbReference type="EMBL" id="JBHSXX010000001">
    <property type="protein sequence ID" value="MFC6869931.1"/>
    <property type="molecule type" value="Genomic_DNA"/>
</dbReference>
<feature type="region of interest" description="Disordered" evidence="1">
    <location>
        <begin position="66"/>
        <end position="143"/>
    </location>
</feature>
<evidence type="ECO:0000313" key="3">
    <source>
        <dbReference type="Proteomes" id="UP001596337"/>
    </source>
</evidence>
<dbReference type="Proteomes" id="UP001596337">
    <property type="component" value="Unassembled WGS sequence"/>
</dbReference>
<name>A0ABW2C430_9PSEU</name>
<gene>
    <name evidence="2" type="ORF">ACFQGD_22570</name>
</gene>
<comment type="caution">
    <text evidence="2">The sequence shown here is derived from an EMBL/GenBank/DDBJ whole genome shotgun (WGS) entry which is preliminary data.</text>
</comment>
<feature type="compositionally biased region" description="Low complexity" evidence="1">
    <location>
        <begin position="89"/>
        <end position="102"/>
    </location>
</feature>
<reference evidence="3" key="1">
    <citation type="journal article" date="2019" name="Int. J. Syst. Evol. Microbiol.">
        <title>The Global Catalogue of Microorganisms (GCM) 10K type strain sequencing project: providing services to taxonomists for standard genome sequencing and annotation.</title>
        <authorList>
            <consortium name="The Broad Institute Genomics Platform"/>
            <consortium name="The Broad Institute Genome Sequencing Center for Infectious Disease"/>
            <person name="Wu L."/>
            <person name="Ma J."/>
        </authorList>
    </citation>
    <scope>NUCLEOTIDE SEQUENCE [LARGE SCALE GENOMIC DNA]</scope>
    <source>
        <strain evidence="3">KCTC 32255</strain>
    </source>
</reference>
<dbReference type="RefSeq" id="WP_345404047.1">
    <property type="nucleotide sequence ID" value="NZ_BAABLA010000116.1"/>
</dbReference>
<accession>A0ABW2C430</accession>
<evidence type="ECO:0000256" key="1">
    <source>
        <dbReference type="SAM" id="MobiDB-lite"/>
    </source>
</evidence>
<sequence>MSTRRHRKPASRAKLAVYGVAITVGLVASVLGGMPTAKAGPEDATSDDPFRFFLGRLFPGVQEAAPERTHDVAPDSTSAPAASEPLVLDTTPSPDAPATPDALARQRLPLRPGTDIGDGEIIPPPDGDPDPDPDPGSYSGGWSGDTAVTVHRFPYAESEVDSFKVKDGLQAAWNLGLRGLETQLEQQIEAESGGTLYDVDVTLASADSDSLLNLTVSPKWKSVSLFYMVGGHQMRAKVDADYVSDPTATMDFAIGLRLDLGTDTWPEEPLDLRSAEAVVMPDSNGVNVDGDWTYTVGKVVRWLKNLGDVDSVEQTIADGFTGRTSDVEPSVQGPVDLLNNDLESLISGLGTRVSAITPYYDDETYRLVLRLDTRPTVYQSPDAVMAR</sequence>
<feature type="compositionally biased region" description="Low complexity" evidence="1">
    <location>
        <begin position="112"/>
        <end position="121"/>
    </location>
</feature>